<dbReference type="AlphaFoldDB" id="A0A919LD14"/>
<reference evidence="2" key="1">
    <citation type="journal article" date="2014" name="Int. J. Syst. Evol. Microbiol.">
        <title>Complete genome sequence of Corynebacterium casei LMG S-19264T (=DSM 44701T), isolated from a smear-ripened cheese.</title>
        <authorList>
            <consortium name="US DOE Joint Genome Institute (JGI-PGF)"/>
            <person name="Walter F."/>
            <person name="Albersmeier A."/>
            <person name="Kalinowski J."/>
            <person name="Ruckert C."/>
        </authorList>
    </citation>
    <scope>NUCLEOTIDE SEQUENCE</scope>
    <source>
        <strain evidence="2">JCM 5069</strain>
    </source>
</reference>
<name>A0A919LD14_9ACTN</name>
<accession>A0A919LD14</accession>
<feature type="region of interest" description="Disordered" evidence="1">
    <location>
        <begin position="1"/>
        <end position="32"/>
    </location>
</feature>
<sequence length="105" mass="10824">MLAVPGGDERALSGGRRPVHRPVAHRPAGPHGASYWCSCKAARGEEHPVSVQRCPHSGDHGAHLRTAGTAQRPPFDATCLAPEPGPPPAGRGAALDAPLHPAQAE</sequence>
<evidence type="ECO:0000256" key="1">
    <source>
        <dbReference type="SAM" id="MobiDB-lite"/>
    </source>
</evidence>
<protein>
    <submittedName>
        <fullName evidence="2">Uncharacterized protein</fullName>
    </submittedName>
</protein>
<reference evidence="2" key="2">
    <citation type="submission" date="2020-09" db="EMBL/GenBank/DDBJ databases">
        <authorList>
            <person name="Sun Q."/>
            <person name="Ohkuma M."/>
        </authorList>
    </citation>
    <scope>NUCLEOTIDE SEQUENCE</scope>
    <source>
        <strain evidence="2">JCM 5069</strain>
    </source>
</reference>
<organism evidence="2 3">
    <name type="scientific">Streptomyces sulfonofaciens</name>
    <dbReference type="NCBI Taxonomy" id="68272"/>
    <lineage>
        <taxon>Bacteria</taxon>
        <taxon>Bacillati</taxon>
        <taxon>Actinomycetota</taxon>
        <taxon>Actinomycetes</taxon>
        <taxon>Kitasatosporales</taxon>
        <taxon>Streptomycetaceae</taxon>
        <taxon>Streptomyces</taxon>
    </lineage>
</organism>
<keyword evidence="3" id="KW-1185">Reference proteome</keyword>
<feature type="compositionally biased region" description="Low complexity" evidence="1">
    <location>
        <begin position="90"/>
        <end position="99"/>
    </location>
</feature>
<gene>
    <name evidence="2" type="ORF">GCM10018793_70210</name>
</gene>
<comment type="caution">
    <text evidence="2">The sequence shown here is derived from an EMBL/GenBank/DDBJ whole genome shotgun (WGS) entry which is preliminary data.</text>
</comment>
<evidence type="ECO:0000313" key="2">
    <source>
        <dbReference type="EMBL" id="GHH88886.1"/>
    </source>
</evidence>
<dbReference type="EMBL" id="BNCD01000045">
    <property type="protein sequence ID" value="GHH88886.1"/>
    <property type="molecule type" value="Genomic_DNA"/>
</dbReference>
<dbReference type="Proteomes" id="UP000603708">
    <property type="component" value="Unassembled WGS sequence"/>
</dbReference>
<feature type="region of interest" description="Disordered" evidence="1">
    <location>
        <begin position="50"/>
        <end position="105"/>
    </location>
</feature>
<proteinExistence type="predicted"/>
<evidence type="ECO:0000313" key="3">
    <source>
        <dbReference type="Proteomes" id="UP000603708"/>
    </source>
</evidence>